<comment type="caution">
    <text evidence="2">The sequence shown here is derived from an EMBL/GenBank/DDBJ whole genome shotgun (WGS) entry which is preliminary data.</text>
</comment>
<evidence type="ECO:0000256" key="1">
    <source>
        <dbReference type="SAM" id="MobiDB-lite"/>
    </source>
</evidence>
<organism evidence="2 3">
    <name type="scientific">Candidatus Seongchinamella marina</name>
    <dbReference type="NCBI Taxonomy" id="2518990"/>
    <lineage>
        <taxon>Bacteria</taxon>
        <taxon>Pseudomonadati</taxon>
        <taxon>Pseudomonadota</taxon>
        <taxon>Gammaproteobacteria</taxon>
        <taxon>Cellvibrionales</taxon>
        <taxon>Halieaceae</taxon>
        <taxon>Seongchinamella</taxon>
    </lineage>
</organism>
<keyword evidence="3" id="KW-1185">Reference proteome</keyword>
<reference evidence="2" key="1">
    <citation type="submission" date="2019-02" db="EMBL/GenBank/DDBJ databases">
        <authorList>
            <person name="Li S.-H."/>
        </authorList>
    </citation>
    <scope>NUCLEOTIDE SEQUENCE</scope>
    <source>
        <strain evidence="2">IMCC8485</strain>
    </source>
</reference>
<accession>A0ABT3SWB9</accession>
<sequence length="180" mass="20562">MLTTKNLEKLIELEDKLRTEYQSQLDAKTAEIDTLTKEKEQQKERLDTQLKEISTLSTSATANKHTEQLNRELTSRGENLQEEVTTLKKRVKSLQKDLAQERDELKALKQFDPKKMKKNLDANKKKLAEKTKSADALQKSLAKSKSECAEQKRAIEELEAKLAELETDLDDDENSEAEAA</sequence>
<dbReference type="EMBL" id="SHNP01000004">
    <property type="protein sequence ID" value="MCX2974290.1"/>
    <property type="molecule type" value="Genomic_DNA"/>
</dbReference>
<dbReference type="Proteomes" id="UP001143307">
    <property type="component" value="Unassembled WGS sequence"/>
</dbReference>
<evidence type="ECO:0000313" key="2">
    <source>
        <dbReference type="EMBL" id="MCX2974290.1"/>
    </source>
</evidence>
<gene>
    <name evidence="2" type="ORF">EYC87_11920</name>
</gene>
<protein>
    <recommendedName>
        <fullName evidence="4">Chromosome partition protein Smc</fullName>
    </recommendedName>
</protein>
<evidence type="ECO:0008006" key="4">
    <source>
        <dbReference type="Google" id="ProtNLM"/>
    </source>
</evidence>
<name>A0ABT3SWB9_9GAMM</name>
<dbReference type="RefSeq" id="WP_007228735.1">
    <property type="nucleotide sequence ID" value="NZ_SHNP01000004.1"/>
</dbReference>
<proteinExistence type="predicted"/>
<feature type="region of interest" description="Disordered" evidence="1">
    <location>
        <begin position="126"/>
        <end position="147"/>
    </location>
</feature>
<evidence type="ECO:0000313" key="3">
    <source>
        <dbReference type="Proteomes" id="UP001143307"/>
    </source>
</evidence>